<evidence type="ECO:0000256" key="1">
    <source>
        <dbReference type="ARBA" id="ARBA00004442"/>
    </source>
</evidence>
<dbReference type="RefSeq" id="WP_188951431.1">
    <property type="nucleotide sequence ID" value="NZ_BMIB01000002.1"/>
</dbReference>
<evidence type="ECO:0000256" key="3">
    <source>
        <dbReference type="ARBA" id="ARBA00022729"/>
    </source>
</evidence>
<evidence type="ECO:0000256" key="2">
    <source>
        <dbReference type="ARBA" id="ARBA00006275"/>
    </source>
</evidence>
<evidence type="ECO:0000256" key="5">
    <source>
        <dbReference type="ARBA" id="ARBA00023237"/>
    </source>
</evidence>
<evidence type="ECO:0000256" key="4">
    <source>
        <dbReference type="ARBA" id="ARBA00023136"/>
    </source>
</evidence>
<comment type="caution">
    <text evidence="8">The sequence shown here is derived from an EMBL/GenBank/DDBJ whole genome shotgun (WGS) entry which is preliminary data.</text>
</comment>
<dbReference type="InterPro" id="IPR011990">
    <property type="entry name" value="TPR-like_helical_dom_sf"/>
</dbReference>
<accession>A0A917MTU8</accession>
<comment type="subcellular location">
    <subcellularLocation>
        <location evidence="1">Cell outer membrane</location>
    </subcellularLocation>
</comment>
<reference evidence="8" key="1">
    <citation type="journal article" date="2014" name="Int. J. Syst. Evol. Microbiol.">
        <title>Complete genome sequence of Corynebacterium casei LMG S-19264T (=DSM 44701T), isolated from a smear-ripened cheese.</title>
        <authorList>
            <consortium name="US DOE Joint Genome Institute (JGI-PGF)"/>
            <person name="Walter F."/>
            <person name="Albersmeier A."/>
            <person name="Kalinowski J."/>
            <person name="Ruckert C."/>
        </authorList>
    </citation>
    <scope>NUCLEOTIDE SEQUENCE</scope>
    <source>
        <strain evidence="8">CGMCC 1.15290</strain>
    </source>
</reference>
<name>A0A917MTU8_9BACT</name>
<gene>
    <name evidence="8" type="ORF">GCM10011379_15190</name>
</gene>
<evidence type="ECO:0000259" key="7">
    <source>
        <dbReference type="Pfam" id="PF14322"/>
    </source>
</evidence>
<comment type="similarity">
    <text evidence="2">Belongs to the SusD family.</text>
</comment>
<feature type="domain" description="SusD-like N-terminal" evidence="7">
    <location>
        <begin position="94"/>
        <end position="210"/>
    </location>
</feature>
<dbReference type="Pfam" id="PF07980">
    <property type="entry name" value="SusD_RagB"/>
    <property type="match status" value="1"/>
</dbReference>
<dbReference type="Gene3D" id="1.25.40.390">
    <property type="match status" value="1"/>
</dbReference>
<evidence type="ECO:0000313" key="8">
    <source>
        <dbReference type="EMBL" id="GGH63835.1"/>
    </source>
</evidence>
<keyword evidence="9" id="KW-1185">Reference proteome</keyword>
<keyword evidence="3" id="KW-0732">Signal</keyword>
<dbReference type="Pfam" id="PF14322">
    <property type="entry name" value="SusD-like_3"/>
    <property type="match status" value="1"/>
</dbReference>
<keyword evidence="5" id="KW-0998">Cell outer membrane</keyword>
<evidence type="ECO:0000259" key="6">
    <source>
        <dbReference type="Pfam" id="PF07980"/>
    </source>
</evidence>
<proteinExistence type="inferred from homology"/>
<reference evidence="8" key="2">
    <citation type="submission" date="2020-09" db="EMBL/GenBank/DDBJ databases">
        <authorList>
            <person name="Sun Q."/>
            <person name="Zhou Y."/>
        </authorList>
    </citation>
    <scope>NUCLEOTIDE SEQUENCE</scope>
    <source>
        <strain evidence="8">CGMCC 1.15290</strain>
    </source>
</reference>
<dbReference type="Proteomes" id="UP000627292">
    <property type="component" value="Unassembled WGS sequence"/>
</dbReference>
<dbReference type="InterPro" id="IPR012944">
    <property type="entry name" value="SusD_RagB_dom"/>
</dbReference>
<protein>
    <submittedName>
        <fullName evidence="8">Starch-binding protein</fullName>
    </submittedName>
</protein>
<evidence type="ECO:0000313" key="9">
    <source>
        <dbReference type="Proteomes" id="UP000627292"/>
    </source>
</evidence>
<feature type="domain" description="RagB/SusD" evidence="6">
    <location>
        <begin position="318"/>
        <end position="628"/>
    </location>
</feature>
<dbReference type="InterPro" id="IPR033985">
    <property type="entry name" value="SusD-like_N"/>
</dbReference>
<dbReference type="SUPFAM" id="SSF48452">
    <property type="entry name" value="TPR-like"/>
    <property type="match status" value="1"/>
</dbReference>
<organism evidence="8 9">
    <name type="scientific">Filimonas zeae</name>
    <dbReference type="NCBI Taxonomy" id="1737353"/>
    <lineage>
        <taxon>Bacteria</taxon>
        <taxon>Pseudomonadati</taxon>
        <taxon>Bacteroidota</taxon>
        <taxon>Chitinophagia</taxon>
        <taxon>Chitinophagales</taxon>
        <taxon>Chitinophagaceae</taxon>
        <taxon>Filimonas</taxon>
    </lineage>
</organism>
<dbReference type="AlphaFoldDB" id="A0A917MTU8"/>
<sequence length="628" mass="70662">MNPLSVFSRKALLLPLLACGITISSCRRYLDIVPDNIPTIDNAFKLRQEAEKYLATCYSYIPGEANFGTNPALGSGDEVWLSLSFRSVSASAINIAMGNQNSSNPYMAYWSQLYQGIRDCNIFLDNVDNVADLEPYMKQRWVAEVKFLKAYYHWYLLRMYGPVPVVDKNLPITASIEEVKVFRQPVDSVVNYCAALMDEAAKNLPMKITNTIDELGRVTVPVALSVKARMLVTAASPLFNGNTDYTNFKNRNGAALVNTTYDAAKWQRAATACKQAIDTCQAAGISLYHFNEVGTALSPTLKVQMDIRNAVCGKWNQELIWGASNSAAGVYEQRLACPRLDPSRSGNNDPLGVMAPTLKVAEQFYTKNGVPVNEDKTWDYAGRYKVTAVPAADGEIMMAGYPTAALNIGREPRYYADIAFDGARWFMQSNTWNVMARWGMPQSQKGTEYSLTGMFAKKIASWKYVINEGQSSSTEPYPWPMFRLADLYLLYAEALNEAGNTPSAEAYQYINLVRERAGIAPVQDAWTNFSRTPLKYTTKTGFRDIIQQERLIELAFEGSRYWDLLRWKRASVEMNKTITGWNLPEADPAKYYLPVVLFNQTFELRNYLWPLADQDILVNPNLVQNPGW</sequence>
<keyword evidence="4" id="KW-0472">Membrane</keyword>
<dbReference type="EMBL" id="BMIB01000002">
    <property type="protein sequence ID" value="GGH63835.1"/>
    <property type="molecule type" value="Genomic_DNA"/>
</dbReference>
<dbReference type="GO" id="GO:0009279">
    <property type="term" value="C:cell outer membrane"/>
    <property type="evidence" value="ECO:0007669"/>
    <property type="project" value="UniProtKB-SubCell"/>
</dbReference>